<dbReference type="GO" id="GO:0000287">
    <property type="term" value="F:magnesium ion binding"/>
    <property type="evidence" value="ECO:0007669"/>
    <property type="project" value="UniProtKB-UniRule"/>
</dbReference>
<evidence type="ECO:0000313" key="11">
    <source>
        <dbReference type="Proteomes" id="UP000233293"/>
    </source>
</evidence>
<dbReference type="AlphaFoldDB" id="A0A2N3PS43"/>
<dbReference type="InterPro" id="IPR029060">
    <property type="entry name" value="PIN-like_dom_sf"/>
</dbReference>
<keyword evidence="11" id="KW-1185">Reference proteome</keyword>
<dbReference type="GO" id="GO:0004540">
    <property type="term" value="F:RNA nuclease activity"/>
    <property type="evidence" value="ECO:0007669"/>
    <property type="project" value="InterPro"/>
</dbReference>
<feature type="binding site" evidence="8">
    <location>
        <position position="5"/>
    </location>
    <ligand>
        <name>Mg(2+)</name>
        <dbReference type="ChEBI" id="CHEBI:18420"/>
    </ligand>
</feature>
<evidence type="ECO:0000256" key="8">
    <source>
        <dbReference type="HAMAP-Rule" id="MF_00265"/>
    </source>
</evidence>
<evidence type="ECO:0000256" key="3">
    <source>
        <dbReference type="ARBA" id="ARBA00022722"/>
    </source>
</evidence>
<dbReference type="Gene3D" id="3.40.50.1010">
    <property type="entry name" value="5'-nuclease"/>
    <property type="match status" value="1"/>
</dbReference>
<dbReference type="Pfam" id="PF01850">
    <property type="entry name" value="PIN"/>
    <property type="match status" value="1"/>
</dbReference>
<dbReference type="HAMAP" id="MF_00265">
    <property type="entry name" value="VapC_Nob1"/>
    <property type="match status" value="1"/>
</dbReference>
<dbReference type="InterPro" id="IPR002716">
    <property type="entry name" value="PIN_dom"/>
</dbReference>
<dbReference type="InterPro" id="IPR050556">
    <property type="entry name" value="Type_II_TA_system_RNase"/>
</dbReference>
<evidence type="ECO:0000313" key="10">
    <source>
        <dbReference type="EMBL" id="PKU23215.1"/>
    </source>
</evidence>
<feature type="binding site" evidence="8">
    <location>
        <position position="102"/>
    </location>
    <ligand>
        <name>Mg(2+)</name>
        <dbReference type="ChEBI" id="CHEBI:18420"/>
    </ligand>
</feature>
<dbReference type="EC" id="3.1.-.-" evidence="8"/>
<keyword evidence="8" id="KW-0800">Toxin</keyword>
<evidence type="ECO:0000256" key="4">
    <source>
        <dbReference type="ARBA" id="ARBA00022723"/>
    </source>
</evidence>
<evidence type="ECO:0000256" key="7">
    <source>
        <dbReference type="ARBA" id="ARBA00038093"/>
    </source>
</evidence>
<evidence type="ECO:0000259" key="9">
    <source>
        <dbReference type="Pfam" id="PF01850"/>
    </source>
</evidence>
<comment type="similarity">
    <text evidence="7 8">Belongs to the PINc/VapC protein family.</text>
</comment>
<dbReference type="OrthoDB" id="7188375at2"/>
<dbReference type="GO" id="GO:0090729">
    <property type="term" value="F:toxin activity"/>
    <property type="evidence" value="ECO:0007669"/>
    <property type="project" value="UniProtKB-KW"/>
</dbReference>
<evidence type="ECO:0000256" key="1">
    <source>
        <dbReference type="ARBA" id="ARBA00001946"/>
    </source>
</evidence>
<keyword evidence="2 8" id="KW-1277">Toxin-antitoxin system</keyword>
<dbReference type="PANTHER" id="PTHR33653">
    <property type="entry name" value="RIBONUCLEASE VAPC2"/>
    <property type="match status" value="1"/>
</dbReference>
<dbReference type="GO" id="GO:0016787">
    <property type="term" value="F:hydrolase activity"/>
    <property type="evidence" value="ECO:0007669"/>
    <property type="project" value="UniProtKB-KW"/>
</dbReference>
<evidence type="ECO:0000256" key="5">
    <source>
        <dbReference type="ARBA" id="ARBA00022801"/>
    </source>
</evidence>
<dbReference type="InterPro" id="IPR022907">
    <property type="entry name" value="VapC_family"/>
</dbReference>
<comment type="cofactor">
    <cofactor evidence="1 8">
        <name>Mg(2+)</name>
        <dbReference type="ChEBI" id="CHEBI:18420"/>
    </cofactor>
</comment>
<comment type="caution">
    <text evidence="10">The sequence shown here is derived from an EMBL/GenBank/DDBJ whole genome shotgun (WGS) entry which is preliminary data.</text>
</comment>
<dbReference type="CDD" id="cd18746">
    <property type="entry name" value="PIN_VapC4-5_FitB-like"/>
    <property type="match status" value="1"/>
</dbReference>
<dbReference type="Proteomes" id="UP000233293">
    <property type="component" value="Unassembled WGS sequence"/>
</dbReference>
<feature type="domain" description="PIN" evidence="9">
    <location>
        <begin position="3"/>
        <end position="128"/>
    </location>
</feature>
<keyword evidence="4 8" id="KW-0479">Metal-binding</keyword>
<keyword evidence="5 8" id="KW-0378">Hydrolase</keyword>
<accession>A0A2N3PS43</accession>
<comment type="function">
    <text evidence="8">Toxic component of a toxin-antitoxin (TA) system. An RNase.</text>
</comment>
<dbReference type="SUPFAM" id="SSF88723">
    <property type="entry name" value="PIN domain-like"/>
    <property type="match status" value="1"/>
</dbReference>
<dbReference type="EMBL" id="PIUM01000022">
    <property type="protein sequence ID" value="PKU23215.1"/>
    <property type="molecule type" value="Genomic_DNA"/>
</dbReference>
<dbReference type="RefSeq" id="WP_101251913.1">
    <property type="nucleotide sequence ID" value="NZ_PIUM01000022.1"/>
</dbReference>
<reference evidence="11" key="1">
    <citation type="submission" date="2017-12" db="EMBL/GenBank/DDBJ databases">
        <title>Draft genome sequence of Telmatospirillum siberiense 26-4b1T, an acidotolerant peatland alphaproteobacterium potentially involved in sulfur cycling.</title>
        <authorList>
            <person name="Hausmann B."/>
            <person name="Pjevac P."/>
            <person name="Schreck K."/>
            <person name="Herbold C.W."/>
            <person name="Daims H."/>
            <person name="Wagner M."/>
            <person name="Pester M."/>
            <person name="Loy A."/>
        </authorList>
    </citation>
    <scope>NUCLEOTIDE SEQUENCE [LARGE SCALE GENOMIC DNA]</scope>
    <source>
        <strain evidence="11">26-4b1</strain>
    </source>
</reference>
<organism evidence="10 11">
    <name type="scientific">Telmatospirillum siberiense</name>
    <dbReference type="NCBI Taxonomy" id="382514"/>
    <lineage>
        <taxon>Bacteria</taxon>
        <taxon>Pseudomonadati</taxon>
        <taxon>Pseudomonadota</taxon>
        <taxon>Alphaproteobacteria</taxon>
        <taxon>Rhodospirillales</taxon>
        <taxon>Rhodospirillaceae</taxon>
        <taxon>Telmatospirillum</taxon>
    </lineage>
</organism>
<keyword evidence="6 8" id="KW-0460">Magnesium</keyword>
<dbReference type="PANTHER" id="PTHR33653:SF1">
    <property type="entry name" value="RIBONUCLEASE VAPC2"/>
    <property type="match status" value="1"/>
</dbReference>
<sequence>MFLLDTNVVSALRRPDTVPESVVSWAAEVAVADLYLSAMTLYELELGVRRIERRDQTQGQILRNWLARSVRVQFRDRILPIDDAVAARCASLQVHDPREERDSFIGATALVHRLVLVTRNVKDFATMAGLEILNPWDRQ</sequence>
<evidence type="ECO:0000256" key="2">
    <source>
        <dbReference type="ARBA" id="ARBA00022649"/>
    </source>
</evidence>
<evidence type="ECO:0000256" key="6">
    <source>
        <dbReference type="ARBA" id="ARBA00022842"/>
    </source>
</evidence>
<gene>
    <name evidence="8" type="primary">vapC</name>
    <name evidence="10" type="ORF">CWS72_17460</name>
</gene>
<proteinExistence type="inferred from homology"/>
<keyword evidence="3 8" id="KW-0540">Nuclease</keyword>
<protein>
    <recommendedName>
        <fullName evidence="8">Ribonuclease VapC</fullName>
        <shortName evidence="8">RNase VapC</shortName>
        <ecNumber evidence="8">3.1.-.-</ecNumber>
    </recommendedName>
    <alternativeName>
        <fullName evidence="8">Toxin VapC</fullName>
    </alternativeName>
</protein>
<name>A0A2N3PS43_9PROT</name>